<evidence type="ECO:0000313" key="3">
    <source>
        <dbReference type="Proteomes" id="UP000294114"/>
    </source>
</evidence>
<keyword evidence="1" id="KW-0812">Transmembrane</keyword>
<dbReference type="EMBL" id="SHLD01000001">
    <property type="protein sequence ID" value="RZU75935.1"/>
    <property type="molecule type" value="Genomic_DNA"/>
</dbReference>
<proteinExistence type="predicted"/>
<feature type="transmembrane region" description="Helical" evidence="1">
    <location>
        <begin position="53"/>
        <end position="75"/>
    </location>
</feature>
<evidence type="ECO:0000313" key="2">
    <source>
        <dbReference type="EMBL" id="RZU75935.1"/>
    </source>
</evidence>
<evidence type="ECO:0000256" key="1">
    <source>
        <dbReference type="SAM" id="Phobius"/>
    </source>
</evidence>
<accession>A0A4Q8BF06</accession>
<keyword evidence="3" id="KW-1185">Reference proteome</keyword>
<gene>
    <name evidence="2" type="ORF">EV384_4513</name>
</gene>
<keyword evidence="1" id="KW-1133">Transmembrane helix</keyword>
<sequence>MSLPGLAYRLLRRRRRSRLVVQRLCEETLGVPVVRPDLSLDEIRQRLRRLPAATYLLARLTIWVVVPWVALYVLLFGPQRFLADELALDDDTLYSSPRCSLVAGHRGRDGGDGHPVG</sequence>
<comment type="caution">
    <text evidence="2">The sequence shown here is derived from an EMBL/GenBank/DDBJ whole genome shotgun (WGS) entry which is preliminary data.</text>
</comment>
<reference evidence="2 3" key="1">
    <citation type="submission" date="2019-02" db="EMBL/GenBank/DDBJ databases">
        <title>Sequencing the genomes of 1000 actinobacteria strains.</title>
        <authorList>
            <person name="Klenk H.-P."/>
        </authorList>
    </citation>
    <scope>NUCLEOTIDE SEQUENCE [LARGE SCALE GENOMIC DNA]</scope>
    <source>
        <strain evidence="2 3">DSM 45612</strain>
    </source>
</reference>
<dbReference type="Proteomes" id="UP000294114">
    <property type="component" value="Unassembled WGS sequence"/>
</dbReference>
<protein>
    <submittedName>
        <fullName evidence="2">Uncharacterized protein</fullName>
    </submittedName>
</protein>
<name>A0A4Q8BF06_9ACTN</name>
<dbReference type="AlphaFoldDB" id="A0A4Q8BF06"/>
<organism evidence="2 3">
    <name type="scientific">Micromonospora kangleipakensis</name>
    <dbReference type="NCBI Taxonomy" id="1077942"/>
    <lineage>
        <taxon>Bacteria</taxon>
        <taxon>Bacillati</taxon>
        <taxon>Actinomycetota</taxon>
        <taxon>Actinomycetes</taxon>
        <taxon>Micromonosporales</taxon>
        <taxon>Micromonosporaceae</taxon>
        <taxon>Micromonospora</taxon>
    </lineage>
</organism>
<keyword evidence="1" id="KW-0472">Membrane</keyword>